<reference evidence="1 2" key="1">
    <citation type="submission" date="2018-04" db="EMBL/GenBank/DDBJ databases">
        <title>Polynucleobacter sp. UH21B genome.</title>
        <authorList>
            <person name="Hahn M.W."/>
        </authorList>
    </citation>
    <scope>NUCLEOTIDE SEQUENCE [LARGE SCALE GENOMIC DNA]</scope>
    <source>
        <strain evidence="1 2">MWH-UH21B</strain>
    </source>
</reference>
<evidence type="ECO:0000313" key="2">
    <source>
        <dbReference type="Proteomes" id="UP000503312"/>
    </source>
</evidence>
<sequence>MGYGAIDLAQLNMQRGKYEVAFDILFDAAVNDQNDDALFLLTKMTFDGNLNAEQMEKFYELQNGHTSLGNGYALFNVGLMHERGLGNVKQCYKTAVEYYQKAIKEEVKDAFCNLGNIYALGLGMEEGVPRNVELGVKYLTIGAEEGSRQCAYTLGSLYGKGEFVPLDLKKAFYFLSLAALQGHDQAKRVLHIFVHTHKENYDAEMEAAQYQFGKIQNLRLLYKCL</sequence>
<dbReference type="SMART" id="SM00671">
    <property type="entry name" value="SEL1"/>
    <property type="match status" value="3"/>
</dbReference>
<dbReference type="Proteomes" id="UP000503312">
    <property type="component" value="Chromosome"/>
</dbReference>
<proteinExistence type="predicted"/>
<dbReference type="EMBL" id="CP028942">
    <property type="protein sequence ID" value="QKM64350.1"/>
    <property type="molecule type" value="Genomic_DNA"/>
</dbReference>
<evidence type="ECO:0000313" key="1">
    <source>
        <dbReference type="EMBL" id="QKM64350.1"/>
    </source>
</evidence>
<dbReference type="Pfam" id="PF08238">
    <property type="entry name" value="Sel1"/>
    <property type="match status" value="3"/>
</dbReference>
<gene>
    <name evidence="1" type="ORF">DCO17_03310</name>
</gene>
<dbReference type="PANTHER" id="PTHR11102:SF160">
    <property type="entry name" value="ERAD-ASSOCIATED E3 UBIQUITIN-PROTEIN LIGASE COMPONENT HRD3"/>
    <property type="match status" value="1"/>
</dbReference>
<dbReference type="InterPro" id="IPR050767">
    <property type="entry name" value="Sel1_AlgK"/>
</dbReference>
<keyword evidence="2" id="KW-1185">Reference proteome</keyword>
<dbReference type="SUPFAM" id="SSF81901">
    <property type="entry name" value="HCP-like"/>
    <property type="match status" value="1"/>
</dbReference>
<dbReference type="InterPro" id="IPR011990">
    <property type="entry name" value="TPR-like_helical_dom_sf"/>
</dbReference>
<dbReference type="Gene3D" id="1.25.40.10">
    <property type="entry name" value="Tetratricopeptide repeat domain"/>
    <property type="match status" value="1"/>
</dbReference>
<dbReference type="PANTHER" id="PTHR11102">
    <property type="entry name" value="SEL-1-LIKE PROTEIN"/>
    <property type="match status" value="1"/>
</dbReference>
<dbReference type="RefSeq" id="WP_173955394.1">
    <property type="nucleotide sequence ID" value="NZ_CP028942.1"/>
</dbReference>
<accession>A0A6M9PNT9</accession>
<evidence type="ECO:0008006" key="3">
    <source>
        <dbReference type="Google" id="ProtNLM"/>
    </source>
</evidence>
<dbReference type="KEGG" id="ptrp:DCO17_03310"/>
<protein>
    <recommendedName>
        <fullName evidence="3">Sel1 repeat family protein</fullName>
    </recommendedName>
</protein>
<organism evidence="1 2">
    <name type="scientific">Polynucleobacter tropicus</name>
    <dbReference type="NCBI Taxonomy" id="1743174"/>
    <lineage>
        <taxon>Bacteria</taxon>
        <taxon>Pseudomonadati</taxon>
        <taxon>Pseudomonadota</taxon>
        <taxon>Betaproteobacteria</taxon>
        <taxon>Burkholderiales</taxon>
        <taxon>Burkholderiaceae</taxon>
        <taxon>Polynucleobacter</taxon>
    </lineage>
</organism>
<name>A0A6M9PNT9_9BURK</name>
<dbReference type="InterPro" id="IPR006597">
    <property type="entry name" value="Sel1-like"/>
</dbReference>
<dbReference type="AlphaFoldDB" id="A0A6M9PNT9"/>